<proteinExistence type="predicted"/>
<gene>
    <name evidence="1" type="ORF">RAG0_07376</name>
</gene>
<keyword evidence="2" id="KW-1185">Reference proteome</keyword>
<reference evidence="2" key="1">
    <citation type="submission" date="2016-03" db="EMBL/GenBank/DDBJ databases">
        <authorList>
            <person name="Guldener U."/>
        </authorList>
    </citation>
    <scope>NUCLEOTIDE SEQUENCE [LARGE SCALE GENOMIC DNA]</scope>
    <source>
        <strain evidence="2">04CH-RAC-A.6.1</strain>
    </source>
</reference>
<evidence type="ECO:0000313" key="1">
    <source>
        <dbReference type="EMBL" id="CZS98820.1"/>
    </source>
</evidence>
<protein>
    <submittedName>
        <fullName evidence="1">Uncharacterized protein</fullName>
    </submittedName>
</protein>
<name>A0A1E1KLE0_9HELO</name>
<organism evidence="1 2">
    <name type="scientific">Rhynchosporium agropyri</name>
    <dbReference type="NCBI Taxonomy" id="914238"/>
    <lineage>
        <taxon>Eukaryota</taxon>
        <taxon>Fungi</taxon>
        <taxon>Dikarya</taxon>
        <taxon>Ascomycota</taxon>
        <taxon>Pezizomycotina</taxon>
        <taxon>Leotiomycetes</taxon>
        <taxon>Helotiales</taxon>
        <taxon>Ploettnerulaceae</taxon>
        <taxon>Rhynchosporium</taxon>
    </lineage>
</organism>
<sequence>MSVLRVTEIDGEATELPEAFKKQDRGTGKVTRKAEEDTEMTMITIDFDTDEANHFLRLPAV</sequence>
<evidence type="ECO:0000313" key="2">
    <source>
        <dbReference type="Proteomes" id="UP000178912"/>
    </source>
</evidence>
<accession>A0A1E1KLE0</accession>
<dbReference type="AlphaFoldDB" id="A0A1E1KLE0"/>
<dbReference type="EMBL" id="FJUX01000038">
    <property type="protein sequence ID" value="CZS98820.1"/>
    <property type="molecule type" value="Genomic_DNA"/>
</dbReference>
<dbReference type="Proteomes" id="UP000178912">
    <property type="component" value="Unassembled WGS sequence"/>
</dbReference>